<dbReference type="EMBL" id="JAUIRO010000008">
    <property type="protein sequence ID" value="KAK0704080.1"/>
    <property type="molecule type" value="Genomic_DNA"/>
</dbReference>
<keyword evidence="3" id="KW-1185">Reference proteome</keyword>
<sequence>MPYLHVALVFLYRLTFVPEVMAVVVAGFPWEPLARIEDEGFPASDTAGLLRKPLPEDYAMRGLIWAGPYFPDEWFSSHDIDDDEKYFELPSMSEDRKNVLYILVVGLRPFSASPQDDIDLGTVRYAPVESFDRSDVSIIAIVLDFSRRDGFE</sequence>
<evidence type="ECO:0000313" key="3">
    <source>
        <dbReference type="Proteomes" id="UP001172101"/>
    </source>
</evidence>
<dbReference type="Proteomes" id="UP001172101">
    <property type="component" value="Unassembled WGS sequence"/>
</dbReference>
<feature type="chain" id="PRO_5041409505" evidence="1">
    <location>
        <begin position="23"/>
        <end position="152"/>
    </location>
</feature>
<organism evidence="2 3">
    <name type="scientific">Lasiosphaeria miniovina</name>
    <dbReference type="NCBI Taxonomy" id="1954250"/>
    <lineage>
        <taxon>Eukaryota</taxon>
        <taxon>Fungi</taxon>
        <taxon>Dikarya</taxon>
        <taxon>Ascomycota</taxon>
        <taxon>Pezizomycotina</taxon>
        <taxon>Sordariomycetes</taxon>
        <taxon>Sordariomycetidae</taxon>
        <taxon>Sordariales</taxon>
        <taxon>Lasiosphaeriaceae</taxon>
        <taxon>Lasiosphaeria</taxon>
    </lineage>
</organism>
<comment type="caution">
    <text evidence="2">The sequence shown here is derived from an EMBL/GenBank/DDBJ whole genome shotgun (WGS) entry which is preliminary data.</text>
</comment>
<feature type="signal peptide" evidence="1">
    <location>
        <begin position="1"/>
        <end position="22"/>
    </location>
</feature>
<evidence type="ECO:0000256" key="1">
    <source>
        <dbReference type="SAM" id="SignalP"/>
    </source>
</evidence>
<dbReference type="RefSeq" id="XP_060290939.1">
    <property type="nucleotide sequence ID" value="XM_060440670.1"/>
</dbReference>
<accession>A0AA39ZV40</accession>
<proteinExistence type="predicted"/>
<dbReference type="AlphaFoldDB" id="A0AA39ZV40"/>
<dbReference type="GeneID" id="85323940"/>
<protein>
    <submittedName>
        <fullName evidence="2">Uncharacterized protein</fullName>
    </submittedName>
</protein>
<keyword evidence="1" id="KW-0732">Signal</keyword>
<name>A0AA39ZV40_9PEZI</name>
<dbReference type="InterPro" id="IPR011990">
    <property type="entry name" value="TPR-like_helical_dom_sf"/>
</dbReference>
<dbReference type="SUPFAM" id="SSF48452">
    <property type="entry name" value="TPR-like"/>
    <property type="match status" value="1"/>
</dbReference>
<reference evidence="2" key="1">
    <citation type="submission" date="2023-06" db="EMBL/GenBank/DDBJ databases">
        <title>Genome-scale phylogeny and comparative genomics of the fungal order Sordariales.</title>
        <authorList>
            <consortium name="Lawrence Berkeley National Laboratory"/>
            <person name="Hensen N."/>
            <person name="Bonometti L."/>
            <person name="Westerberg I."/>
            <person name="Brannstrom I.O."/>
            <person name="Guillou S."/>
            <person name="Cros-Aarteil S."/>
            <person name="Calhoun S."/>
            <person name="Haridas S."/>
            <person name="Kuo A."/>
            <person name="Mondo S."/>
            <person name="Pangilinan J."/>
            <person name="Riley R."/>
            <person name="LaButti K."/>
            <person name="Andreopoulos B."/>
            <person name="Lipzen A."/>
            <person name="Chen C."/>
            <person name="Yanf M."/>
            <person name="Daum C."/>
            <person name="Ng V."/>
            <person name="Clum A."/>
            <person name="Steindorff A."/>
            <person name="Ohm R."/>
            <person name="Martin F."/>
            <person name="Silar P."/>
            <person name="Natvig D."/>
            <person name="Lalanne C."/>
            <person name="Gautier V."/>
            <person name="Ament-velasquez S.L."/>
            <person name="Kruys A."/>
            <person name="Hutchinson M.I."/>
            <person name="Powell A.J."/>
            <person name="Barry K."/>
            <person name="Miller A.N."/>
            <person name="Grigoriev I.V."/>
            <person name="Debuchy R."/>
            <person name="Gladieux P."/>
            <person name="Thoren M.H."/>
            <person name="Johannesson H."/>
        </authorList>
    </citation>
    <scope>NUCLEOTIDE SEQUENCE</scope>
    <source>
        <strain evidence="2">SMH2392-1A</strain>
    </source>
</reference>
<gene>
    <name evidence="2" type="ORF">B0T26DRAFT_681686</name>
</gene>
<evidence type="ECO:0000313" key="2">
    <source>
        <dbReference type="EMBL" id="KAK0704080.1"/>
    </source>
</evidence>